<evidence type="ECO:0000256" key="1">
    <source>
        <dbReference type="SAM" id="SignalP"/>
    </source>
</evidence>
<dbReference type="EMBL" id="CADCXU010017779">
    <property type="protein sequence ID" value="CAB0006554.1"/>
    <property type="molecule type" value="Genomic_DNA"/>
</dbReference>
<keyword evidence="1" id="KW-0732">Signal</keyword>
<feature type="chain" id="PRO_5026292716" evidence="1">
    <location>
        <begin position="21"/>
        <end position="71"/>
    </location>
</feature>
<organism evidence="2 3">
    <name type="scientific">Nesidiocoris tenuis</name>
    <dbReference type="NCBI Taxonomy" id="355587"/>
    <lineage>
        <taxon>Eukaryota</taxon>
        <taxon>Metazoa</taxon>
        <taxon>Ecdysozoa</taxon>
        <taxon>Arthropoda</taxon>
        <taxon>Hexapoda</taxon>
        <taxon>Insecta</taxon>
        <taxon>Pterygota</taxon>
        <taxon>Neoptera</taxon>
        <taxon>Paraneoptera</taxon>
        <taxon>Hemiptera</taxon>
        <taxon>Heteroptera</taxon>
        <taxon>Panheteroptera</taxon>
        <taxon>Cimicomorpha</taxon>
        <taxon>Miridae</taxon>
        <taxon>Dicyphina</taxon>
        <taxon>Nesidiocoris</taxon>
    </lineage>
</organism>
<dbReference type="AlphaFoldDB" id="A0A6H5GR33"/>
<name>A0A6H5GR33_9HEMI</name>
<keyword evidence="3" id="KW-1185">Reference proteome</keyword>
<feature type="non-terminal residue" evidence="2">
    <location>
        <position position="71"/>
    </location>
</feature>
<reference evidence="2 3" key="1">
    <citation type="submission" date="2020-02" db="EMBL/GenBank/DDBJ databases">
        <authorList>
            <person name="Ferguson B K."/>
        </authorList>
    </citation>
    <scope>NUCLEOTIDE SEQUENCE [LARGE SCALE GENOMIC DNA]</scope>
</reference>
<feature type="signal peptide" evidence="1">
    <location>
        <begin position="1"/>
        <end position="20"/>
    </location>
</feature>
<evidence type="ECO:0000313" key="2">
    <source>
        <dbReference type="EMBL" id="CAB0006554.1"/>
    </source>
</evidence>
<proteinExistence type="predicted"/>
<dbReference type="OrthoDB" id="10626698at2759"/>
<accession>A0A6H5GR33</accession>
<dbReference type="Proteomes" id="UP000479000">
    <property type="component" value="Unassembled WGS sequence"/>
</dbReference>
<sequence>MKVLEVSLWLLTCLPATLLGSEQSFPVSPDEMVCANIYNYASCVNQVYFEKKVSSNGERGFTYLKGNDVFI</sequence>
<evidence type="ECO:0000313" key="3">
    <source>
        <dbReference type="Proteomes" id="UP000479000"/>
    </source>
</evidence>
<gene>
    <name evidence="2" type="ORF">NTEN_LOCUS12031</name>
</gene>
<protein>
    <submittedName>
        <fullName evidence="2">Uncharacterized protein</fullName>
    </submittedName>
</protein>